<evidence type="ECO:0000256" key="1">
    <source>
        <dbReference type="SAM" id="MobiDB-lite"/>
    </source>
</evidence>
<evidence type="ECO:0000256" key="2">
    <source>
        <dbReference type="SAM" id="SignalP"/>
    </source>
</evidence>
<feature type="signal peptide" evidence="2">
    <location>
        <begin position="1"/>
        <end position="26"/>
    </location>
</feature>
<dbReference type="EMBL" id="JARJCM010000497">
    <property type="protein sequence ID" value="KAJ7016475.1"/>
    <property type="molecule type" value="Genomic_DNA"/>
</dbReference>
<evidence type="ECO:0000313" key="3">
    <source>
        <dbReference type="EMBL" id="KAJ7016475.1"/>
    </source>
</evidence>
<protein>
    <submittedName>
        <fullName evidence="3">Uncharacterized protein</fullName>
    </submittedName>
</protein>
<feature type="region of interest" description="Disordered" evidence="1">
    <location>
        <begin position="131"/>
        <end position="178"/>
    </location>
</feature>
<reference evidence="3" key="1">
    <citation type="submission" date="2023-03" db="EMBL/GenBank/DDBJ databases">
        <title>Massive genome expansion in bonnet fungi (Mycena s.s.) driven by repeated elements and novel gene families across ecological guilds.</title>
        <authorList>
            <consortium name="Lawrence Berkeley National Laboratory"/>
            <person name="Harder C.B."/>
            <person name="Miyauchi S."/>
            <person name="Viragh M."/>
            <person name="Kuo A."/>
            <person name="Thoen E."/>
            <person name="Andreopoulos B."/>
            <person name="Lu D."/>
            <person name="Skrede I."/>
            <person name="Drula E."/>
            <person name="Henrissat B."/>
            <person name="Morin E."/>
            <person name="Kohler A."/>
            <person name="Barry K."/>
            <person name="LaButti K."/>
            <person name="Morin E."/>
            <person name="Salamov A."/>
            <person name="Lipzen A."/>
            <person name="Mereny Z."/>
            <person name="Hegedus B."/>
            <person name="Baldrian P."/>
            <person name="Stursova M."/>
            <person name="Weitz H."/>
            <person name="Taylor A."/>
            <person name="Grigoriev I.V."/>
            <person name="Nagy L.G."/>
            <person name="Martin F."/>
            <person name="Kauserud H."/>
        </authorList>
    </citation>
    <scope>NUCLEOTIDE SEQUENCE</scope>
    <source>
        <strain evidence="3">CBHHK200</strain>
    </source>
</reference>
<feature type="region of interest" description="Disordered" evidence="1">
    <location>
        <begin position="223"/>
        <end position="251"/>
    </location>
</feature>
<keyword evidence="2" id="KW-0732">Signal</keyword>
<proteinExistence type="predicted"/>
<feature type="region of interest" description="Disordered" evidence="1">
    <location>
        <begin position="25"/>
        <end position="58"/>
    </location>
</feature>
<dbReference type="AlphaFoldDB" id="A0AAD6WL95"/>
<feature type="chain" id="PRO_5042289637" evidence="2">
    <location>
        <begin position="27"/>
        <end position="251"/>
    </location>
</feature>
<feature type="compositionally biased region" description="Low complexity" evidence="1">
    <location>
        <begin position="233"/>
        <end position="242"/>
    </location>
</feature>
<name>A0AAD6WL95_9AGAR</name>
<feature type="compositionally biased region" description="Basic and acidic residues" evidence="1">
    <location>
        <begin position="167"/>
        <end position="178"/>
    </location>
</feature>
<gene>
    <name evidence="3" type="ORF">C8F04DRAFT_517790</name>
</gene>
<evidence type="ECO:0000313" key="4">
    <source>
        <dbReference type="Proteomes" id="UP001218188"/>
    </source>
</evidence>
<comment type="caution">
    <text evidence="3">The sequence shown here is derived from an EMBL/GenBank/DDBJ whole genome shotgun (WGS) entry which is preliminary data.</text>
</comment>
<sequence>MKMATFAPTTIHFPSLLVLSLPRALAGPSSPPHRHTPHPPGRISTCSGRRSPNPRAACFDDGETASPLYVGWGWVWVGEAGGASPRNCVRARCLPRPTRPRTSSRAYTRSPRTYARACTYPLRDTHLYSRYSRLPPPLPRAREPRLARPPEPATSSFPRLEGCGCESKGRDGDREGEGVRRAGGWVRMEVRGRREGKGRADVEGRSAGTHTRVTNGWVGMELRGQRQGKGRRGTCTCGRTTGDAPQVRARA</sequence>
<keyword evidence="4" id="KW-1185">Reference proteome</keyword>
<organism evidence="3 4">
    <name type="scientific">Mycena alexandri</name>
    <dbReference type="NCBI Taxonomy" id="1745969"/>
    <lineage>
        <taxon>Eukaryota</taxon>
        <taxon>Fungi</taxon>
        <taxon>Dikarya</taxon>
        <taxon>Basidiomycota</taxon>
        <taxon>Agaricomycotina</taxon>
        <taxon>Agaricomycetes</taxon>
        <taxon>Agaricomycetidae</taxon>
        <taxon>Agaricales</taxon>
        <taxon>Marasmiineae</taxon>
        <taxon>Mycenaceae</taxon>
        <taxon>Mycena</taxon>
    </lineage>
</organism>
<dbReference type="Proteomes" id="UP001218188">
    <property type="component" value="Unassembled WGS sequence"/>
</dbReference>
<accession>A0AAD6WL95</accession>